<dbReference type="RefSeq" id="WP_214430610.1">
    <property type="nucleotide sequence ID" value="NZ_CAWPUQ010000133.1"/>
</dbReference>
<feature type="domain" description="Major facilitator superfamily (MFS) profile" evidence="8">
    <location>
        <begin position="7"/>
        <end position="394"/>
    </location>
</feature>
<gene>
    <name evidence="9" type="ORF">I8752_01755</name>
</gene>
<organism evidence="9 10">
    <name type="scientific">Dendronalium phyllosphericum CENA369</name>
    <dbReference type="NCBI Taxonomy" id="1725256"/>
    <lineage>
        <taxon>Bacteria</taxon>
        <taxon>Bacillati</taxon>
        <taxon>Cyanobacteriota</taxon>
        <taxon>Cyanophyceae</taxon>
        <taxon>Nostocales</taxon>
        <taxon>Nostocaceae</taxon>
        <taxon>Dendronalium</taxon>
        <taxon>Dendronalium phyllosphericum</taxon>
    </lineage>
</organism>
<dbReference type="GO" id="GO:0022857">
    <property type="term" value="F:transmembrane transporter activity"/>
    <property type="evidence" value="ECO:0007669"/>
    <property type="project" value="InterPro"/>
</dbReference>
<dbReference type="PANTHER" id="PTHR23514">
    <property type="entry name" value="BYPASS OF STOP CODON PROTEIN 6"/>
    <property type="match status" value="1"/>
</dbReference>
<dbReference type="PANTHER" id="PTHR23514:SF3">
    <property type="entry name" value="BYPASS OF STOP CODON PROTEIN 6"/>
    <property type="match status" value="1"/>
</dbReference>
<keyword evidence="3" id="KW-0813">Transport</keyword>
<evidence type="ECO:0000256" key="1">
    <source>
        <dbReference type="ARBA" id="ARBA00004651"/>
    </source>
</evidence>
<evidence type="ECO:0000256" key="6">
    <source>
        <dbReference type="ARBA" id="ARBA00023136"/>
    </source>
</evidence>
<feature type="transmembrane region" description="Helical" evidence="7">
    <location>
        <begin position="167"/>
        <end position="188"/>
    </location>
</feature>
<feature type="transmembrane region" description="Helical" evidence="7">
    <location>
        <begin position="138"/>
        <end position="161"/>
    </location>
</feature>
<dbReference type="Proteomes" id="UP000662314">
    <property type="component" value="Unassembled WGS sequence"/>
</dbReference>
<dbReference type="Gene3D" id="1.20.1250.20">
    <property type="entry name" value="MFS general substrate transporter like domains"/>
    <property type="match status" value="2"/>
</dbReference>
<evidence type="ECO:0000259" key="8">
    <source>
        <dbReference type="PROSITE" id="PS50850"/>
    </source>
</evidence>
<protein>
    <submittedName>
        <fullName evidence="9">MFS transporter</fullName>
    </submittedName>
</protein>
<feature type="transmembrane region" description="Helical" evidence="7">
    <location>
        <begin position="76"/>
        <end position="95"/>
    </location>
</feature>
<comment type="caution">
    <text evidence="9">The sequence shown here is derived from an EMBL/GenBank/DDBJ whole genome shotgun (WGS) entry which is preliminary data.</text>
</comment>
<feature type="transmembrane region" description="Helical" evidence="7">
    <location>
        <begin position="251"/>
        <end position="271"/>
    </location>
</feature>
<dbReference type="AlphaFoldDB" id="A0A8J7I459"/>
<evidence type="ECO:0000256" key="3">
    <source>
        <dbReference type="ARBA" id="ARBA00022448"/>
    </source>
</evidence>
<evidence type="ECO:0000256" key="7">
    <source>
        <dbReference type="SAM" id="Phobius"/>
    </source>
</evidence>
<dbReference type="InterPro" id="IPR036259">
    <property type="entry name" value="MFS_trans_sf"/>
</dbReference>
<feature type="transmembrane region" description="Helical" evidence="7">
    <location>
        <begin position="42"/>
        <end position="64"/>
    </location>
</feature>
<evidence type="ECO:0000256" key="4">
    <source>
        <dbReference type="ARBA" id="ARBA00022692"/>
    </source>
</evidence>
<feature type="transmembrane region" description="Helical" evidence="7">
    <location>
        <begin position="216"/>
        <end position="239"/>
    </location>
</feature>
<feature type="transmembrane region" description="Helical" evidence="7">
    <location>
        <begin position="368"/>
        <end position="388"/>
    </location>
</feature>
<dbReference type="InterPro" id="IPR051788">
    <property type="entry name" value="MFS_Transporter"/>
</dbReference>
<dbReference type="InterPro" id="IPR020846">
    <property type="entry name" value="MFS_dom"/>
</dbReference>
<keyword evidence="4 7" id="KW-0812">Transmembrane</keyword>
<dbReference type="SUPFAM" id="SSF103473">
    <property type="entry name" value="MFS general substrate transporter"/>
    <property type="match status" value="1"/>
</dbReference>
<evidence type="ECO:0000256" key="5">
    <source>
        <dbReference type="ARBA" id="ARBA00022989"/>
    </source>
</evidence>
<keyword evidence="6 7" id="KW-0472">Membrane</keyword>
<comment type="subcellular location">
    <subcellularLocation>
        <location evidence="1">Cell membrane</location>
        <topology evidence="1">Multi-pass membrane protein</topology>
    </subcellularLocation>
</comment>
<dbReference type="EMBL" id="JAECZA010000003">
    <property type="protein sequence ID" value="MBH8571772.1"/>
    <property type="molecule type" value="Genomic_DNA"/>
</dbReference>
<feature type="transmembrane region" description="Helical" evidence="7">
    <location>
        <begin position="278"/>
        <end position="299"/>
    </location>
</feature>
<evidence type="ECO:0000313" key="10">
    <source>
        <dbReference type="Proteomes" id="UP000662314"/>
    </source>
</evidence>
<keyword evidence="10" id="KW-1185">Reference proteome</keyword>
<reference evidence="9 10" key="1">
    <citation type="journal article" date="2021" name="Int. J. Syst. Evol. Microbiol.">
        <title>Amazonocrinis nigriterrae gen. nov., sp. nov., Atlanticothrix silvestris gen. nov., sp. nov. and Dendronalium phyllosphericum gen. nov., sp. nov., nostocacean cyanobacteria from Brazilian environments.</title>
        <authorList>
            <person name="Alvarenga D.O."/>
            <person name="Andreote A.P.D."/>
            <person name="Branco L.H.Z."/>
            <person name="Delbaje E."/>
            <person name="Cruz R.B."/>
            <person name="Varani A.M."/>
            <person name="Fiore M.F."/>
        </authorList>
    </citation>
    <scope>NUCLEOTIDE SEQUENCE [LARGE SCALE GENOMIC DNA]</scope>
    <source>
        <strain evidence="9 10">CENA369</strain>
    </source>
</reference>
<evidence type="ECO:0000256" key="2">
    <source>
        <dbReference type="ARBA" id="ARBA00008335"/>
    </source>
</evidence>
<proteinExistence type="inferred from homology"/>
<feature type="transmembrane region" description="Helical" evidence="7">
    <location>
        <begin position="12"/>
        <end position="36"/>
    </location>
</feature>
<feature type="transmembrane region" description="Helical" evidence="7">
    <location>
        <begin position="101"/>
        <end position="126"/>
    </location>
</feature>
<dbReference type="InterPro" id="IPR011701">
    <property type="entry name" value="MFS"/>
</dbReference>
<feature type="transmembrane region" description="Helical" evidence="7">
    <location>
        <begin position="305"/>
        <end position="326"/>
    </location>
</feature>
<sequence>MRDYQRTLLPSWIGVAIALYAFIAIGIAEAGLGVLLPSIVSTYHLTPATVTLLFVSQISGYILAAFTSSLVSNRLGLARMLLIAAGALTMALTIYATSPSWFLMVAAGAELGLGIGLIDAGINTYIVQDSRSASLIGLLHAFYGVGALLGPAIATTLLAVGMNWRQIYWVLAGIVSLLIVSVLGVIIYKYTPMTVRVSASNTTALENLGRSLQTPIVLLSGLLLLVYVGIEACVGNWAYTVQSVARYTPTLIAGYSVSAYWLGLTLGRFILGYFLQWLGAVRTISMSLTLTIIGLLAWWQLPQQWISLPLIGFGLAAIFPATIWLLPQRLPDPLVPAAVSFATSAASFGAAIVPTGAGWIASWVGLEIIPILMLPLALLMVGLHCWLVQHSLTYPPESNSGNSRFK</sequence>
<name>A0A8J7I459_9NOST</name>
<dbReference type="GO" id="GO:0005886">
    <property type="term" value="C:plasma membrane"/>
    <property type="evidence" value="ECO:0007669"/>
    <property type="project" value="UniProtKB-SubCell"/>
</dbReference>
<keyword evidence="5 7" id="KW-1133">Transmembrane helix</keyword>
<feature type="transmembrane region" description="Helical" evidence="7">
    <location>
        <begin position="338"/>
        <end position="362"/>
    </location>
</feature>
<comment type="similarity">
    <text evidence="2">Belongs to the major facilitator superfamily.</text>
</comment>
<dbReference type="PROSITE" id="PS50850">
    <property type="entry name" value="MFS"/>
    <property type="match status" value="1"/>
</dbReference>
<accession>A0A8J7I459</accession>
<dbReference type="Pfam" id="PF07690">
    <property type="entry name" value="MFS_1"/>
    <property type="match status" value="1"/>
</dbReference>
<evidence type="ECO:0000313" key="9">
    <source>
        <dbReference type="EMBL" id="MBH8571772.1"/>
    </source>
</evidence>